<evidence type="ECO:0000313" key="3">
    <source>
        <dbReference type="Proteomes" id="UP001596175"/>
    </source>
</evidence>
<evidence type="ECO:0000313" key="2">
    <source>
        <dbReference type="EMBL" id="MFC5137299.1"/>
    </source>
</evidence>
<comment type="caution">
    <text evidence="2">The sequence shown here is derived from an EMBL/GenBank/DDBJ whole genome shotgun (WGS) entry which is preliminary data.</text>
</comment>
<accession>A0ABV9Z7L0</accession>
<feature type="transmembrane region" description="Helical" evidence="1">
    <location>
        <begin position="70"/>
        <end position="90"/>
    </location>
</feature>
<keyword evidence="1" id="KW-0472">Membrane</keyword>
<sequence length="98" mass="10572">MERPLTRREQEMLARIAACETDADPAFVDRMGGGPARRPRRRATWAPWFLVALLAVVGVALLVVPGVLVLAAVATAVLVVAPVALIAWALHQGPPRRM</sequence>
<keyword evidence="3" id="KW-1185">Reference proteome</keyword>
<keyword evidence="1" id="KW-0812">Transmembrane</keyword>
<dbReference type="EMBL" id="JBHSKG010000001">
    <property type="protein sequence ID" value="MFC5137299.1"/>
    <property type="molecule type" value="Genomic_DNA"/>
</dbReference>
<keyword evidence="1" id="KW-1133">Transmembrane helix</keyword>
<feature type="transmembrane region" description="Helical" evidence="1">
    <location>
        <begin position="45"/>
        <end position="64"/>
    </location>
</feature>
<evidence type="ECO:0000256" key="1">
    <source>
        <dbReference type="SAM" id="Phobius"/>
    </source>
</evidence>
<dbReference type="InterPro" id="IPR021401">
    <property type="entry name" value="DUF3040"/>
</dbReference>
<organism evidence="2 3">
    <name type="scientific">Actinomycetospora rhizophila</name>
    <dbReference type="NCBI Taxonomy" id="1416876"/>
    <lineage>
        <taxon>Bacteria</taxon>
        <taxon>Bacillati</taxon>
        <taxon>Actinomycetota</taxon>
        <taxon>Actinomycetes</taxon>
        <taxon>Pseudonocardiales</taxon>
        <taxon>Pseudonocardiaceae</taxon>
        <taxon>Actinomycetospora</taxon>
    </lineage>
</organism>
<gene>
    <name evidence="2" type="ORF">ACFPK1_03595</name>
</gene>
<reference evidence="3" key="1">
    <citation type="journal article" date="2019" name="Int. J. Syst. Evol. Microbiol.">
        <title>The Global Catalogue of Microorganisms (GCM) 10K type strain sequencing project: providing services to taxonomists for standard genome sequencing and annotation.</title>
        <authorList>
            <consortium name="The Broad Institute Genomics Platform"/>
            <consortium name="The Broad Institute Genome Sequencing Center for Infectious Disease"/>
            <person name="Wu L."/>
            <person name="Ma J."/>
        </authorList>
    </citation>
    <scope>NUCLEOTIDE SEQUENCE [LARGE SCALE GENOMIC DNA]</scope>
    <source>
        <strain evidence="3">XZYJ18</strain>
    </source>
</reference>
<proteinExistence type="predicted"/>
<dbReference type="RefSeq" id="WP_378019504.1">
    <property type="nucleotide sequence ID" value="NZ_JBHSKG010000001.1"/>
</dbReference>
<protein>
    <submittedName>
        <fullName evidence="2">DUF3040 domain-containing protein</fullName>
    </submittedName>
</protein>
<dbReference type="Proteomes" id="UP001596175">
    <property type="component" value="Unassembled WGS sequence"/>
</dbReference>
<name>A0ABV9Z7L0_9PSEU</name>
<dbReference type="Pfam" id="PF11239">
    <property type="entry name" value="DUF3040"/>
    <property type="match status" value="1"/>
</dbReference>